<gene>
    <name evidence="8" type="ORF">QEG99_03610</name>
</gene>
<evidence type="ECO:0000256" key="1">
    <source>
        <dbReference type="ARBA" id="ARBA00000073"/>
    </source>
</evidence>
<dbReference type="Proteomes" id="UP001179842">
    <property type="component" value="Chromosome"/>
</dbReference>
<evidence type="ECO:0000256" key="6">
    <source>
        <dbReference type="PROSITE-ProRule" id="PRU00182"/>
    </source>
</evidence>
<dbReference type="GO" id="GO:0016853">
    <property type="term" value="F:isomerase activity"/>
    <property type="evidence" value="ECO:0007669"/>
    <property type="project" value="UniProtKB-KW"/>
</dbReference>
<dbReference type="PROSITE" id="PS50889">
    <property type="entry name" value="S4"/>
    <property type="match status" value="1"/>
</dbReference>
<proteinExistence type="inferred from homology"/>
<name>A0ABY8LVS2_9BACT</name>
<evidence type="ECO:0000256" key="5">
    <source>
        <dbReference type="ARBA" id="ARBA00033164"/>
    </source>
</evidence>
<accession>A0ABY8LVS2</accession>
<dbReference type="RefSeq" id="WP_280101827.1">
    <property type="nucleotide sequence ID" value="NZ_CP122979.1"/>
</dbReference>
<evidence type="ECO:0000313" key="9">
    <source>
        <dbReference type="Proteomes" id="UP001179842"/>
    </source>
</evidence>
<dbReference type="InterPro" id="IPR050188">
    <property type="entry name" value="RluA_PseudoU_synthase"/>
</dbReference>
<comment type="catalytic activity">
    <reaction evidence="1">
        <text>a uridine in RNA = a pseudouridine in RNA</text>
        <dbReference type="Rhea" id="RHEA:48348"/>
        <dbReference type="Rhea" id="RHEA-COMP:12068"/>
        <dbReference type="Rhea" id="RHEA-COMP:12069"/>
        <dbReference type="ChEBI" id="CHEBI:65314"/>
        <dbReference type="ChEBI" id="CHEBI:65315"/>
    </reaction>
</comment>
<dbReference type="CDD" id="cd02869">
    <property type="entry name" value="PseudoU_synth_RluA_like"/>
    <property type="match status" value="1"/>
</dbReference>
<evidence type="ECO:0000256" key="3">
    <source>
        <dbReference type="ARBA" id="ARBA00023235"/>
    </source>
</evidence>
<dbReference type="Gene3D" id="3.30.2350.10">
    <property type="entry name" value="Pseudouridine synthase"/>
    <property type="match status" value="1"/>
</dbReference>
<evidence type="ECO:0000256" key="4">
    <source>
        <dbReference type="ARBA" id="ARBA00031870"/>
    </source>
</evidence>
<protein>
    <recommendedName>
        <fullName evidence="4">RNA pseudouridylate synthase</fullName>
    </recommendedName>
    <alternativeName>
        <fullName evidence="5">RNA-uridine isomerase</fullName>
    </alternativeName>
</protein>
<dbReference type="InterPro" id="IPR020103">
    <property type="entry name" value="PsdUridine_synth_cat_dom_sf"/>
</dbReference>
<evidence type="ECO:0000259" key="7">
    <source>
        <dbReference type="Pfam" id="PF00849"/>
    </source>
</evidence>
<keyword evidence="9" id="KW-1185">Reference proteome</keyword>
<dbReference type="PANTHER" id="PTHR21600:SF83">
    <property type="entry name" value="PSEUDOURIDYLATE SYNTHASE RPUSD4, MITOCHONDRIAL"/>
    <property type="match status" value="1"/>
</dbReference>
<comment type="similarity">
    <text evidence="2">Belongs to the pseudouridine synthase RluA family.</text>
</comment>
<sequence length="283" mass="33359">MKKIIATFNDQNRTLYKFIIKHFNKVPLSKIEKIFRKKDIKVNGTKTNNKKYLVMENDVVEIYGLDEKLENSNKINLLNSNLKIDFNVIYEDKNILIVNKKNNIAIHGEDNCLDNQVLQYLKFIQNSSFVPSHIGRIDKSTSGIVVYAKNYHSLVQLKEKQSNFDKIYIFKSDIKIDKEFQVSYFLEKDDKKMKMKVVEKSNELAITDFYEQSGKKYAKLITGKKHQIRVSLSKLGFPIYGDKKYGGKKEKRVYLHSHILKFKNLNGELKYLNEKEFICYPKW</sequence>
<keyword evidence="3 8" id="KW-0413">Isomerase</keyword>
<feature type="domain" description="Pseudouridine synthase RsuA/RluA-like" evidence="7">
    <location>
        <begin position="94"/>
        <end position="233"/>
    </location>
</feature>
<dbReference type="EMBL" id="CP122979">
    <property type="protein sequence ID" value="WGI36526.1"/>
    <property type="molecule type" value="Genomic_DNA"/>
</dbReference>
<reference evidence="8" key="1">
    <citation type="submission" date="2023-04" db="EMBL/GenBank/DDBJ databases">
        <title>Completed genome of Mycoplasma lagogenitalium type strain 12MS.</title>
        <authorList>
            <person name="Spergser J."/>
        </authorList>
    </citation>
    <scope>NUCLEOTIDE SEQUENCE</scope>
    <source>
        <strain evidence="8">12MS</strain>
    </source>
</reference>
<organism evidence="8 9">
    <name type="scientific">Mesomycoplasma lagogenitalium</name>
    <dbReference type="NCBI Taxonomy" id="171286"/>
    <lineage>
        <taxon>Bacteria</taxon>
        <taxon>Bacillati</taxon>
        <taxon>Mycoplasmatota</taxon>
        <taxon>Mycoplasmoidales</taxon>
        <taxon>Metamycoplasmataceae</taxon>
        <taxon>Mesomycoplasma</taxon>
    </lineage>
</organism>
<evidence type="ECO:0000313" key="8">
    <source>
        <dbReference type="EMBL" id="WGI36526.1"/>
    </source>
</evidence>
<keyword evidence="6" id="KW-0694">RNA-binding</keyword>
<dbReference type="PANTHER" id="PTHR21600">
    <property type="entry name" value="MITOCHONDRIAL RNA PSEUDOURIDINE SYNTHASE"/>
    <property type="match status" value="1"/>
</dbReference>
<evidence type="ECO:0000256" key="2">
    <source>
        <dbReference type="ARBA" id="ARBA00010876"/>
    </source>
</evidence>
<dbReference type="InterPro" id="IPR006145">
    <property type="entry name" value="PsdUridine_synth_RsuA/RluA"/>
</dbReference>
<dbReference type="Pfam" id="PF00849">
    <property type="entry name" value="PseudoU_synth_2"/>
    <property type="match status" value="1"/>
</dbReference>
<dbReference type="SUPFAM" id="SSF55120">
    <property type="entry name" value="Pseudouridine synthase"/>
    <property type="match status" value="1"/>
</dbReference>